<evidence type="ECO:0000256" key="1">
    <source>
        <dbReference type="SAM" id="MobiDB-lite"/>
    </source>
</evidence>
<keyword evidence="3" id="KW-0413">Isomerase</keyword>
<evidence type="ECO:0000313" key="3">
    <source>
        <dbReference type="EMBL" id="OIR18970.1"/>
    </source>
</evidence>
<dbReference type="SUPFAM" id="SSF55120">
    <property type="entry name" value="Pseudouridine synthase"/>
    <property type="match status" value="1"/>
</dbReference>
<evidence type="ECO:0000259" key="2">
    <source>
        <dbReference type="Pfam" id="PF00849"/>
    </source>
</evidence>
<dbReference type="InterPro" id="IPR006145">
    <property type="entry name" value="PsdUridine_synth_RsuA/RluA"/>
</dbReference>
<protein>
    <submittedName>
        <fullName evidence="3">tRNA pseudouridine synthase C</fullName>
        <ecNumber evidence="3">5.4.99.26</ecNumber>
    </submittedName>
</protein>
<dbReference type="PROSITE" id="PS01129">
    <property type="entry name" value="PSI_RLU"/>
    <property type="match status" value="1"/>
</dbReference>
<dbReference type="InterPro" id="IPR006224">
    <property type="entry name" value="PsdUridine_synth_RluA-like_CS"/>
</dbReference>
<dbReference type="EMBL" id="MLJW01000002">
    <property type="protein sequence ID" value="OIR18970.1"/>
    <property type="molecule type" value="Genomic_DNA"/>
</dbReference>
<dbReference type="AlphaFoldDB" id="A0A1J5TDF1"/>
<feature type="compositionally biased region" description="Polar residues" evidence="1">
    <location>
        <begin position="1"/>
        <end position="10"/>
    </location>
</feature>
<dbReference type="PANTHER" id="PTHR21600">
    <property type="entry name" value="MITOCHONDRIAL RNA PSEUDOURIDINE SYNTHASE"/>
    <property type="match status" value="1"/>
</dbReference>
<gene>
    <name evidence="3" type="primary">truC</name>
    <name evidence="3" type="ORF">GALL_13140</name>
</gene>
<accession>A0A1J5TDF1</accession>
<dbReference type="PANTHER" id="PTHR21600:SF90">
    <property type="entry name" value="PSEUDOURIDINE SYNTHASE RSUA_RLUA-LIKE DOMAIN-CONTAINING PROTEIN"/>
    <property type="match status" value="1"/>
</dbReference>
<proteinExistence type="predicted"/>
<reference evidence="3" key="1">
    <citation type="submission" date="2016-10" db="EMBL/GenBank/DDBJ databases">
        <title>Sequence of Gallionella enrichment culture.</title>
        <authorList>
            <person name="Poehlein A."/>
            <person name="Muehling M."/>
            <person name="Daniel R."/>
        </authorList>
    </citation>
    <scope>NUCLEOTIDE SEQUENCE</scope>
</reference>
<organism evidence="3">
    <name type="scientific">mine drainage metagenome</name>
    <dbReference type="NCBI Taxonomy" id="410659"/>
    <lineage>
        <taxon>unclassified sequences</taxon>
        <taxon>metagenomes</taxon>
        <taxon>ecological metagenomes</taxon>
    </lineage>
</organism>
<feature type="domain" description="Pseudouridine synthase RsuA/RluA-like" evidence="2">
    <location>
        <begin position="35"/>
        <end position="200"/>
    </location>
</feature>
<dbReference type="EC" id="5.4.99.26" evidence="3"/>
<name>A0A1J5TDF1_9ZZZZ</name>
<dbReference type="GO" id="GO:0000455">
    <property type="term" value="P:enzyme-directed rRNA pseudouridine synthesis"/>
    <property type="evidence" value="ECO:0007669"/>
    <property type="project" value="TreeGrafter"/>
</dbReference>
<dbReference type="InterPro" id="IPR050188">
    <property type="entry name" value="RluA_PseudoU_synthase"/>
</dbReference>
<dbReference type="Gene3D" id="3.30.2350.10">
    <property type="entry name" value="Pseudouridine synthase"/>
    <property type="match status" value="1"/>
</dbReference>
<dbReference type="Pfam" id="PF00849">
    <property type="entry name" value="PseudoU_synth_2"/>
    <property type="match status" value="1"/>
</dbReference>
<feature type="region of interest" description="Disordered" evidence="1">
    <location>
        <begin position="1"/>
        <end position="24"/>
    </location>
</feature>
<comment type="caution">
    <text evidence="3">The sequence shown here is derived from an EMBL/GenBank/DDBJ whole genome shotgun (WGS) entry which is preliminary data.</text>
</comment>
<dbReference type="CDD" id="cd02869">
    <property type="entry name" value="PseudoU_synth_RluA_like"/>
    <property type="match status" value="1"/>
</dbReference>
<dbReference type="GO" id="GO:0160149">
    <property type="term" value="F:tRNA pseudouridine(65) synthase activity"/>
    <property type="evidence" value="ECO:0007669"/>
    <property type="project" value="UniProtKB-EC"/>
</dbReference>
<dbReference type="GO" id="GO:0003723">
    <property type="term" value="F:RNA binding"/>
    <property type="evidence" value="ECO:0007669"/>
    <property type="project" value="InterPro"/>
</dbReference>
<sequence>MSHDSPSPRQATAARRGPGEVSTNLPPIVYEDEAVVAFDKPSGLLVAPDRWDKTRVNLMGLVHDRLGHHVANVHRLDADTSGLILCAKTKPALDFLSGQFQSKTVRKVYHALAVALPPERAMKVIPPIRDELGRLPDAFTVELGLDQDPDNPGRMRAFRRRGGKASATDFTTLERFGAYAWVECRPQTGRTHQIRVHLAAAGAPILCDPFYGDPEVQLRLSDLKRGYKGRSDEKPLIRRLALHASALEFTHPISRERFTLAAPLPQEFEVALKYLRKFAAGGRVPHRGRPAGRRED</sequence>
<dbReference type="InterPro" id="IPR020103">
    <property type="entry name" value="PsdUridine_synth_cat_dom_sf"/>
</dbReference>